<proteinExistence type="predicted"/>
<evidence type="ECO:0000313" key="7">
    <source>
        <dbReference type="Proteomes" id="UP000048289"/>
    </source>
</evidence>
<evidence type="ECO:0000313" key="6">
    <source>
        <dbReference type="Proteomes" id="UP000039217"/>
    </source>
</evidence>
<sequence length="91" mass="9655">MVASTVFKLLTTSPIAWSRSASVAVSEAVWSRMSLMVAPCPWNTVMIEEAMLLTLSGSNVWKSGRNPPSRASRSKAGWVCSSGIVAPGASR</sequence>
<dbReference type="EMBL" id="CQQC01001335">
    <property type="protein sequence ID" value="CNV85732.1"/>
    <property type="molecule type" value="Genomic_DNA"/>
</dbReference>
<reference evidence="5 6" key="1">
    <citation type="submission" date="2015-03" db="EMBL/GenBank/DDBJ databases">
        <authorList>
            <consortium name="Pathogen Informatics"/>
        </authorList>
    </citation>
    <scope>NUCLEOTIDE SEQUENCE [LARGE SCALE GENOMIC DNA]</scope>
    <source>
        <strain evidence="2 8">Bir 185</strain>
        <strain evidence="3 6">D00501624</strain>
        <strain evidence="1 7">G09901357</strain>
        <strain evidence="5">N09902308</strain>
    </source>
</reference>
<protein>
    <submittedName>
        <fullName evidence="3">Uncharacterized protein</fullName>
    </submittedName>
</protein>
<evidence type="ECO:0000313" key="5">
    <source>
        <dbReference type="Proteomes" id="UP000039021"/>
    </source>
</evidence>
<dbReference type="EMBL" id="CFOE01001079">
    <property type="protein sequence ID" value="CFE47952.1"/>
    <property type="molecule type" value="Genomic_DNA"/>
</dbReference>
<dbReference type="EMBL" id="CSBK01001206">
    <property type="protein sequence ID" value="COY42676.1"/>
    <property type="molecule type" value="Genomic_DNA"/>
</dbReference>
<dbReference type="Proteomes" id="UP000048289">
    <property type="component" value="Unassembled WGS sequence"/>
</dbReference>
<reference evidence="4" key="2">
    <citation type="submission" date="2015-03" db="EMBL/GenBank/DDBJ databases">
        <authorList>
            <consortium name="Pathogen Informatics"/>
            <person name="Murphy D."/>
        </authorList>
    </citation>
    <scope>NUCLEOTIDE SEQUENCE</scope>
    <source>
        <strain evidence="4">N09902308</strain>
    </source>
</reference>
<dbReference type="EMBL" id="CNFT01000176">
    <property type="protein sequence ID" value="CKR28117.1"/>
    <property type="molecule type" value="Genomic_DNA"/>
</dbReference>
<dbReference type="AlphaFoldDB" id="A0A655FLG4"/>
<evidence type="ECO:0000313" key="3">
    <source>
        <dbReference type="EMBL" id="CNV85732.1"/>
    </source>
</evidence>
<evidence type="ECO:0000313" key="4">
    <source>
        <dbReference type="EMBL" id="COY42676.1"/>
    </source>
</evidence>
<evidence type="ECO:0000313" key="2">
    <source>
        <dbReference type="EMBL" id="CKR28117.1"/>
    </source>
</evidence>
<dbReference type="Proteomes" id="UP000050164">
    <property type="component" value="Unassembled WGS sequence"/>
</dbReference>
<evidence type="ECO:0000313" key="1">
    <source>
        <dbReference type="EMBL" id="CFE47952.1"/>
    </source>
</evidence>
<organism evidence="3 6">
    <name type="scientific">Mycobacterium tuberculosis</name>
    <dbReference type="NCBI Taxonomy" id="1773"/>
    <lineage>
        <taxon>Bacteria</taxon>
        <taxon>Bacillati</taxon>
        <taxon>Actinomycetota</taxon>
        <taxon>Actinomycetes</taxon>
        <taxon>Mycobacteriales</taxon>
        <taxon>Mycobacteriaceae</taxon>
        <taxon>Mycobacterium</taxon>
        <taxon>Mycobacterium tuberculosis complex</taxon>
    </lineage>
</organism>
<name>A0A655FLG4_MYCTX</name>
<dbReference type="Proteomes" id="UP000039217">
    <property type="component" value="Unassembled WGS sequence"/>
</dbReference>
<accession>A0A655FLG4</accession>
<gene>
    <name evidence="3" type="ORF">ERS007661_03192</name>
    <name evidence="1" type="ORF">ERS007681_04432</name>
    <name evidence="4" type="ORF">ERS007739_02588</name>
    <name evidence="2" type="ORF">ERS027659_01062</name>
</gene>
<evidence type="ECO:0000313" key="8">
    <source>
        <dbReference type="Proteomes" id="UP000050164"/>
    </source>
</evidence>
<dbReference type="Proteomes" id="UP000039021">
    <property type="component" value="Unassembled WGS sequence"/>
</dbReference>